<feature type="transmembrane region" description="Helical" evidence="2">
    <location>
        <begin position="205"/>
        <end position="230"/>
    </location>
</feature>
<reference key="1">
    <citation type="journal article" date="2014" name="PLoS Genet.">
        <title>Signature Gene Expression Reveals Novel Clues to the Molecular Mechanisms of Dimorphic Transition in Penicillium marneffei.</title>
        <authorList>
            <person name="Yang E."/>
            <person name="Wang G."/>
            <person name="Cai J."/>
            <person name="Woo P.C."/>
            <person name="Lau S.K."/>
            <person name="Yuen K.-Y."/>
            <person name="Chow W.-N."/>
            <person name="Lin X."/>
        </authorList>
    </citation>
    <scope>NUCLEOTIDE SEQUENCE [LARGE SCALE GENOMIC DNA]</scope>
    <source>
        <strain>PM1</strain>
    </source>
</reference>
<keyword evidence="2" id="KW-0472">Membrane</keyword>
<keyword evidence="2 3" id="KW-0812">Transmembrane</keyword>
<dbReference type="PANTHER" id="PTHR15887:SF1">
    <property type="entry name" value="TRANSMEMBRANE PROTEIN 69"/>
    <property type="match status" value="1"/>
</dbReference>
<evidence type="ECO:0000313" key="3">
    <source>
        <dbReference type="EMBL" id="KFX48578.1"/>
    </source>
</evidence>
<dbReference type="Pfam" id="PF11911">
    <property type="entry name" value="DUF3429"/>
    <property type="match status" value="1"/>
</dbReference>
<proteinExistence type="predicted"/>
<name>A0A093XTJ3_TALMA</name>
<sequence length="370" mass="40537">MLYRMSAARAAFRAASSSNASAAVRATIPGNFFRAQLTSAARQRLTTPSLALAVRKPVTTALVRYASTATGKGASAAVLHEEEEPDMLAGVKSDAKVIKETFTLSEVPKEALYFGLAGVVPYLVTSLNTCYLAWEMNNNVVNGSGFLLSEETASFLLQLTEPIQVGYGAVILSFLGAIHWGLEWAGYGGKRGFRRYATGCIAPAVAWPTLLLPVEYALITQFLAFTFLYYNDARAASRGFAPAWYGMYRFVLTFVVGASIVATLIGRERVTQSESKEHTLTEKIQALLFLRKKEIEEAKQRAQEAKEAKEELFKRAESLQTDTHGWKRNPIANRGGNPEALEKAIDISQTNTALSSYGVRADDLHMNQNN</sequence>
<dbReference type="InterPro" id="IPR021836">
    <property type="entry name" value="DUF3429"/>
</dbReference>
<comment type="caution">
    <text evidence="3">The sequence shown here is derived from an EMBL/GenBank/DDBJ whole genome shotgun (WGS) entry which is preliminary data.</text>
</comment>
<feature type="transmembrane region" description="Helical" evidence="2">
    <location>
        <begin position="111"/>
        <end position="134"/>
    </location>
</feature>
<protein>
    <submittedName>
        <fullName evidence="3">Transmembrane protein 69</fullName>
    </submittedName>
</protein>
<keyword evidence="2" id="KW-1133">Transmembrane helix</keyword>
<feature type="transmembrane region" description="Helical" evidence="2">
    <location>
        <begin position="165"/>
        <end position="185"/>
    </location>
</feature>
<keyword evidence="1" id="KW-0175">Coiled coil</keyword>
<feature type="transmembrane region" description="Helical" evidence="2">
    <location>
        <begin position="242"/>
        <end position="266"/>
    </location>
</feature>
<dbReference type="EMBL" id="JPOX01000012">
    <property type="protein sequence ID" value="KFX48578.1"/>
    <property type="molecule type" value="Genomic_DNA"/>
</dbReference>
<evidence type="ECO:0000256" key="2">
    <source>
        <dbReference type="SAM" id="Phobius"/>
    </source>
</evidence>
<accession>A0A093XTJ3</accession>
<dbReference type="eggNOG" id="ENOG502RY8Z">
    <property type="taxonomic scope" value="Eukaryota"/>
</dbReference>
<dbReference type="PANTHER" id="PTHR15887">
    <property type="entry name" value="TRANSMEMBRANE PROTEIN 69"/>
    <property type="match status" value="1"/>
</dbReference>
<organism evidence="3">
    <name type="scientific">Talaromyces marneffei PM1</name>
    <dbReference type="NCBI Taxonomy" id="1077442"/>
    <lineage>
        <taxon>Eukaryota</taxon>
        <taxon>Fungi</taxon>
        <taxon>Dikarya</taxon>
        <taxon>Ascomycota</taxon>
        <taxon>Pezizomycotina</taxon>
        <taxon>Eurotiomycetes</taxon>
        <taxon>Eurotiomycetidae</taxon>
        <taxon>Eurotiales</taxon>
        <taxon>Trichocomaceae</taxon>
        <taxon>Talaromyces</taxon>
        <taxon>Talaromyces sect. Talaromyces</taxon>
    </lineage>
</organism>
<gene>
    <name evidence="3" type="ORF">GQ26_0122640</name>
</gene>
<dbReference type="AlphaFoldDB" id="A0A093XTJ3"/>
<feature type="coiled-coil region" evidence="1">
    <location>
        <begin position="288"/>
        <end position="322"/>
    </location>
</feature>
<reference evidence="3" key="2">
    <citation type="journal article" date="2014" name="PLoS Genet.">
        <title>Signature gene expression reveals novel clues to the molecular mechanisms of dimorphic transition in Penicillium marneffei.</title>
        <authorList>
            <person name="Yang E."/>
            <person name="Wang G."/>
            <person name="Cai J."/>
            <person name="Woo P.C."/>
            <person name="Lau S.K."/>
            <person name="Yuen K.-Y."/>
            <person name="Chow W.-N."/>
            <person name="Lin X."/>
        </authorList>
    </citation>
    <scope>NUCLEOTIDE SEQUENCE</scope>
    <source>
        <strain evidence="3">PM1</strain>
    </source>
</reference>
<evidence type="ECO:0000256" key="1">
    <source>
        <dbReference type="SAM" id="Coils"/>
    </source>
</evidence>
<dbReference type="HOGENOM" id="CLU_045137_0_0_1"/>